<dbReference type="SUPFAM" id="SSF55174">
    <property type="entry name" value="Alpha-L RNA-binding motif"/>
    <property type="match status" value="1"/>
</dbReference>
<dbReference type="EC" id="5.4.99.21" evidence="4"/>
<dbReference type="Pfam" id="PF00849">
    <property type="entry name" value="PseudoU_synth_2"/>
    <property type="match status" value="1"/>
</dbReference>
<dbReference type="GO" id="GO:0000455">
    <property type="term" value="P:enzyme-directed rRNA pseudouridine synthesis"/>
    <property type="evidence" value="ECO:0007669"/>
    <property type="project" value="UniProtKB-ARBA"/>
</dbReference>
<dbReference type="GO" id="GO:0003723">
    <property type="term" value="F:RNA binding"/>
    <property type="evidence" value="ECO:0007669"/>
    <property type="project" value="UniProtKB-KW"/>
</dbReference>
<dbReference type="InterPro" id="IPR020103">
    <property type="entry name" value="PsdUridine_synth_cat_dom_sf"/>
</dbReference>
<evidence type="ECO:0000256" key="1">
    <source>
        <dbReference type="ARBA" id="ARBA00023235"/>
    </source>
</evidence>
<comment type="catalytic activity">
    <reaction evidence="2">
        <text>uridine(35) in tRNA(Tyr) = pseudouridine(35) in tRNA(Tyr)</text>
        <dbReference type="Rhea" id="RHEA:60556"/>
        <dbReference type="Rhea" id="RHEA-COMP:15607"/>
        <dbReference type="Rhea" id="RHEA-COMP:15608"/>
        <dbReference type="ChEBI" id="CHEBI:65314"/>
        <dbReference type="ChEBI" id="CHEBI:65315"/>
    </reaction>
</comment>
<dbReference type="InterPro" id="IPR050343">
    <property type="entry name" value="RsuA_PseudoU_synthase"/>
</dbReference>
<evidence type="ECO:0000256" key="8">
    <source>
        <dbReference type="ARBA" id="ARBA00042843"/>
    </source>
</evidence>
<evidence type="ECO:0000256" key="5">
    <source>
        <dbReference type="ARBA" id="ARBA00039989"/>
    </source>
</evidence>
<evidence type="ECO:0000259" key="12">
    <source>
        <dbReference type="SMART" id="SM00363"/>
    </source>
</evidence>
<accession>A0A845BR51</accession>
<dbReference type="AlphaFoldDB" id="A0A845BR51"/>
<feature type="domain" description="RNA-binding S4" evidence="12">
    <location>
        <begin position="5"/>
        <end position="68"/>
    </location>
</feature>
<proteinExistence type="predicted"/>
<name>A0A845BR51_9NEIS</name>
<sequence>MSEDIRLSRRLTELGLVASRREADECIEMGFVRVDGETVQALGSRISATQTITLERSKIQPPPSRVTLLLNKPAGVANPLPLLQAATRCDKDRSGWAWLSRCSTHLQEAGWLDADSSGLMVLTQDGALANRLTRDARDYEQEYLVWVDGGLDEAALVRLNAIRELDDGPLLPFKASRQGGRQLRLVLRENREYLVHRLLDEAGLKTQMVKRQRIGRIALGHLEEGQWRYLMMGERF</sequence>
<evidence type="ECO:0000313" key="13">
    <source>
        <dbReference type="EMBL" id="MXR37880.1"/>
    </source>
</evidence>
<dbReference type="GO" id="GO:0160138">
    <property type="term" value="F:23S rRNA pseudouridine(2604) synthase activity"/>
    <property type="evidence" value="ECO:0007669"/>
    <property type="project" value="UniProtKB-EC"/>
</dbReference>
<dbReference type="Gene3D" id="3.30.70.1560">
    <property type="entry name" value="Alpha-L RNA-binding motif"/>
    <property type="match status" value="1"/>
</dbReference>
<dbReference type="PANTHER" id="PTHR47683:SF2">
    <property type="entry name" value="RNA-BINDING S4 DOMAIN-CONTAINING PROTEIN"/>
    <property type="match status" value="1"/>
</dbReference>
<dbReference type="InterPro" id="IPR042092">
    <property type="entry name" value="PsdUridine_s_RsuA/RluB/E/F_cat"/>
</dbReference>
<dbReference type="Pfam" id="PF01479">
    <property type="entry name" value="S4"/>
    <property type="match status" value="1"/>
</dbReference>
<comment type="caution">
    <text evidence="13">The sequence shown here is derived from an EMBL/GenBank/DDBJ whole genome shotgun (WGS) entry which is preliminary data.</text>
</comment>
<keyword evidence="14" id="KW-1185">Reference proteome</keyword>
<dbReference type="InterPro" id="IPR006145">
    <property type="entry name" value="PsdUridine_synth_RsuA/RluA"/>
</dbReference>
<keyword evidence="1" id="KW-0413">Isomerase</keyword>
<dbReference type="CDD" id="cd00165">
    <property type="entry name" value="S4"/>
    <property type="match status" value="1"/>
</dbReference>
<dbReference type="InterPro" id="IPR002942">
    <property type="entry name" value="S4_RNA-bd"/>
</dbReference>
<evidence type="ECO:0000256" key="10">
    <source>
        <dbReference type="ARBA" id="ARBA00043147"/>
    </source>
</evidence>
<protein>
    <recommendedName>
        <fullName evidence="5">Dual-specificity RNA pseudouridine synthase RluF</fullName>
        <ecNumber evidence="4">5.4.99.21</ecNumber>
    </recommendedName>
    <alternativeName>
        <fullName evidence="7">23S rRNA pseudouridine(2604) synthase</fullName>
    </alternativeName>
    <alternativeName>
        <fullName evidence="9">Ribosomal large subunit pseudouridine synthase F</fullName>
    </alternativeName>
    <alternativeName>
        <fullName evidence="8">rRNA pseudouridylate synthase F</fullName>
    </alternativeName>
    <alternativeName>
        <fullName evidence="10">rRNA-uridine isomerase F</fullName>
    </alternativeName>
    <alternativeName>
        <fullName evidence="6">tRNA(Tyr) pseudouridine(35) synthase</fullName>
    </alternativeName>
</protein>
<evidence type="ECO:0000256" key="9">
    <source>
        <dbReference type="ARBA" id="ARBA00042890"/>
    </source>
</evidence>
<evidence type="ECO:0000256" key="11">
    <source>
        <dbReference type="PROSITE-ProRule" id="PRU00182"/>
    </source>
</evidence>
<evidence type="ECO:0000256" key="6">
    <source>
        <dbReference type="ARBA" id="ARBA00041420"/>
    </source>
</evidence>
<organism evidence="13 14">
    <name type="scientific">Craterilacuibacter sinensis</name>
    <dbReference type="NCBI Taxonomy" id="2686017"/>
    <lineage>
        <taxon>Bacteria</taxon>
        <taxon>Pseudomonadati</taxon>
        <taxon>Pseudomonadota</taxon>
        <taxon>Betaproteobacteria</taxon>
        <taxon>Neisseriales</taxon>
        <taxon>Neisseriaceae</taxon>
        <taxon>Craterilacuibacter</taxon>
    </lineage>
</organism>
<dbReference type="PANTHER" id="PTHR47683">
    <property type="entry name" value="PSEUDOURIDINE SYNTHASE FAMILY PROTEIN-RELATED"/>
    <property type="match status" value="1"/>
</dbReference>
<dbReference type="Gene3D" id="3.30.70.580">
    <property type="entry name" value="Pseudouridine synthase I, catalytic domain, N-terminal subdomain"/>
    <property type="match status" value="1"/>
</dbReference>
<reference evidence="13 14" key="1">
    <citation type="submission" date="2019-12" db="EMBL/GenBank/DDBJ databases">
        <title>Neisseriaceae gen. nov. sp. Genome sequencing and assembly.</title>
        <authorList>
            <person name="Liu Z."/>
            <person name="Li A."/>
        </authorList>
    </citation>
    <scope>NUCLEOTIDE SEQUENCE [LARGE SCALE GENOMIC DNA]</scope>
    <source>
        <strain evidence="13 14">B2N2-7</strain>
    </source>
</reference>
<dbReference type="Proteomes" id="UP000467214">
    <property type="component" value="Unassembled WGS sequence"/>
</dbReference>
<dbReference type="SUPFAM" id="SSF55120">
    <property type="entry name" value="Pseudouridine synthase"/>
    <property type="match status" value="1"/>
</dbReference>
<dbReference type="RefSeq" id="WP_124734010.1">
    <property type="nucleotide sequence ID" value="NZ_WSSB01000012.1"/>
</dbReference>
<dbReference type="EMBL" id="WSSB01000012">
    <property type="protein sequence ID" value="MXR37880.1"/>
    <property type="molecule type" value="Genomic_DNA"/>
</dbReference>
<dbReference type="InterPro" id="IPR020094">
    <property type="entry name" value="TruA/RsuA/RluB/E/F_N"/>
</dbReference>
<comment type="catalytic activity">
    <reaction evidence="3">
        <text>uridine(2604) in 23S rRNA = pseudouridine(2604) in 23S rRNA</text>
        <dbReference type="Rhea" id="RHEA:38875"/>
        <dbReference type="Rhea" id="RHEA-COMP:10093"/>
        <dbReference type="Rhea" id="RHEA-COMP:10094"/>
        <dbReference type="ChEBI" id="CHEBI:65314"/>
        <dbReference type="ChEBI" id="CHEBI:65315"/>
        <dbReference type="EC" id="5.4.99.21"/>
    </reaction>
</comment>
<evidence type="ECO:0000256" key="2">
    <source>
        <dbReference type="ARBA" id="ARBA00036390"/>
    </source>
</evidence>
<evidence type="ECO:0000256" key="3">
    <source>
        <dbReference type="ARBA" id="ARBA00036535"/>
    </source>
</evidence>
<evidence type="ECO:0000256" key="4">
    <source>
        <dbReference type="ARBA" id="ARBA00038922"/>
    </source>
</evidence>
<keyword evidence="11" id="KW-0694">RNA-binding</keyword>
<evidence type="ECO:0000256" key="7">
    <source>
        <dbReference type="ARBA" id="ARBA00041697"/>
    </source>
</evidence>
<dbReference type="SMART" id="SM00363">
    <property type="entry name" value="S4"/>
    <property type="match status" value="1"/>
</dbReference>
<evidence type="ECO:0000313" key="14">
    <source>
        <dbReference type="Proteomes" id="UP000467214"/>
    </source>
</evidence>
<gene>
    <name evidence="13" type="ORF">GQF02_12935</name>
</gene>
<dbReference type="InterPro" id="IPR036986">
    <property type="entry name" value="S4_RNA-bd_sf"/>
</dbReference>
<dbReference type="Gene3D" id="3.10.290.10">
    <property type="entry name" value="RNA-binding S4 domain"/>
    <property type="match status" value="1"/>
</dbReference>
<dbReference type="PROSITE" id="PS50889">
    <property type="entry name" value="S4"/>
    <property type="match status" value="1"/>
</dbReference>